<sequence>MWASKRPGPPAGGHQKKLIIKGLRSVPTLPATYKADTLARLQSAVQAIQTSQSTAQGFEELYRDCESLCLHKFGSDIYAMLQGELDRHAQQQLQSINAQPVDSSTDTAVLEQIQKFWTAYIQQLGMIKCVFLYLDRTYVLQTANTASLWSMGLSAVRRFLIDTDMKSRLIRLIIGEITKERNGKAVDRAMLLSLVNMFVELGLYLPFFMPSFIEATHEYYQRESRRLVGSLVPTTVTPRAQTGSSSGPMDVPQYLVHVKRRLDEESQRASNYLGDGCKTSLLSTAQAELVEKHTDRLLSFSFDAMADAHMLADLANLFMLLDAVNRLDALKKHWASYIKKTGLRLVQAPELNVTLVTELLALKQRLDIILSKSFRNNASLMYTLSESFGEFINTRRNKPAQLVAKFIDQCLRSGSKISTDDDLDKLLDRVLVLFRFIQGKDIFEAYYKRDMAKRLLYNKSVSVDAERMMLQRLKTECGAGFTKQLEGMYRDMEISDDITAKFVDLQQAQPTEDIGFHAKVLTLASWPTYEPLGLVVPRQVEQAQDSFFQFYGSKHKGRNLQWQHGLGTCILTVNFDEGPKDLALTVVQGTVMLQFTQNDELTYTQIRNNTGLEDIELQRILQSLACGKHRVLTKEPKGRDIAITDKFVFNAQFKSPLVRIKISQILVKEDDKEDKDVEEHVQQDRMLNIDAALIRIMKARKTAEHSALMTDLVNQLKFSTSSAEVKERLDILIERDYMKRDESDQAVYHYVA</sequence>
<reference evidence="1" key="1">
    <citation type="submission" date="2022-07" db="EMBL/GenBank/DDBJ databases">
        <title>Phylogenomic reconstructions and comparative analyses of Kickxellomycotina fungi.</title>
        <authorList>
            <person name="Reynolds N.K."/>
            <person name="Stajich J.E."/>
            <person name="Barry K."/>
            <person name="Grigoriev I.V."/>
            <person name="Crous P."/>
            <person name="Smith M.E."/>
        </authorList>
    </citation>
    <scope>NUCLEOTIDE SEQUENCE</scope>
    <source>
        <strain evidence="1">Benny 63K</strain>
    </source>
</reference>
<name>A0ACC1IWM3_9FUNG</name>
<comment type="caution">
    <text evidence="1">The sequence shown here is derived from an EMBL/GenBank/DDBJ whole genome shotgun (WGS) entry which is preliminary data.</text>
</comment>
<dbReference type="EMBL" id="JANBPG010000005">
    <property type="protein sequence ID" value="KAJ1902141.1"/>
    <property type="molecule type" value="Genomic_DNA"/>
</dbReference>
<accession>A0ACC1IWM3</accession>
<evidence type="ECO:0000313" key="2">
    <source>
        <dbReference type="Proteomes" id="UP001150581"/>
    </source>
</evidence>
<evidence type="ECO:0000313" key="1">
    <source>
        <dbReference type="EMBL" id="KAJ1902141.1"/>
    </source>
</evidence>
<keyword evidence="2" id="KW-1185">Reference proteome</keyword>
<dbReference type="Proteomes" id="UP001150581">
    <property type="component" value="Unassembled WGS sequence"/>
</dbReference>
<proteinExistence type="predicted"/>
<organism evidence="1 2">
    <name type="scientific">Kickxella alabastrina</name>
    <dbReference type="NCBI Taxonomy" id="61397"/>
    <lineage>
        <taxon>Eukaryota</taxon>
        <taxon>Fungi</taxon>
        <taxon>Fungi incertae sedis</taxon>
        <taxon>Zoopagomycota</taxon>
        <taxon>Kickxellomycotina</taxon>
        <taxon>Kickxellomycetes</taxon>
        <taxon>Kickxellales</taxon>
        <taxon>Kickxellaceae</taxon>
        <taxon>Kickxella</taxon>
    </lineage>
</organism>
<gene>
    <name evidence="1" type="ORF">LPJ66_000230</name>
</gene>
<protein>
    <submittedName>
        <fullName evidence="1">Uncharacterized protein</fullName>
    </submittedName>
</protein>